<name>A0AAN8YT98_9MAGN</name>
<organism evidence="1 2">
    <name type="scientific">Dillenia turbinata</name>
    <dbReference type="NCBI Taxonomy" id="194707"/>
    <lineage>
        <taxon>Eukaryota</taxon>
        <taxon>Viridiplantae</taxon>
        <taxon>Streptophyta</taxon>
        <taxon>Embryophyta</taxon>
        <taxon>Tracheophyta</taxon>
        <taxon>Spermatophyta</taxon>
        <taxon>Magnoliopsida</taxon>
        <taxon>eudicotyledons</taxon>
        <taxon>Gunneridae</taxon>
        <taxon>Pentapetalae</taxon>
        <taxon>Dilleniales</taxon>
        <taxon>Dilleniaceae</taxon>
        <taxon>Dillenia</taxon>
    </lineage>
</organism>
<gene>
    <name evidence="1" type="ORF">RJ641_024259</name>
</gene>
<dbReference type="Proteomes" id="UP001370490">
    <property type="component" value="Unassembled WGS sequence"/>
</dbReference>
<dbReference type="EMBL" id="JBAMMX010000028">
    <property type="protein sequence ID" value="KAK6912166.1"/>
    <property type="molecule type" value="Genomic_DNA"/>
</dbReference>
<dbReference type="AlphaFoldDB" id="A0AAN8YT98"/>
<comment type="caution">
    <text evidence="1">The sequence shown here is derived from an EMBL/GenBank/DDBJ whole genome shotgun (WGS) entry which is preliminary data.</text>
</comment>
<reference evidence="1 2" key="1">
    <citation type="submission" date="2023-12" db="EMBL/GenBank/DDBJ databases">
        <title>A high-quality genome assembly for Dillenia turbinata (Dilleniales).</title>
        <authorList>
            <person name="Chanderbali A."/>
        </authorList>
    </citation>
    <scope>NUCLEOTIDE SEQUENCE [LARGE SCALE GENOMIC DNA]</scope>
    <source>
        <strain evidence="1">LSX21</strain>
        <tissue evidence="1">Leaf</tissue>
    </source>
</reference>
<sequence>MGPCVREAFNLYDIMDMAELRLTCNGVKVGFKREKRRLPQWNKLLLVISTRWWSNAKLRRKYKRHHSLRFTNAGEYIIGVAWWQLSRRSSDVISIAFCACRVLLRIRLAQPEHKTMVTTL</sequence>
<accession>A0AAN8YT98</accession>
<proteinExistence type="predicted"/>
<protein>
    <submittedName>
        <fullName evidence="1">Uncharacterized protein</fullName>
    </submittedName>
</protein>
<evidence type="ECO:0000313" key="2">
    <source>
        <dbReference type="Proteomes" id="UP001370490"/>
    </source>
</evidence>
<keyword evidence="2" id="KW-1185">Reference proteome</keyword>
<evidence type="ECO:0000313" key="1">
    <source>
        <dbReference type="EMBL" id="KAK6912166.1"/>
    </source>
</evidence>